<dbReference type="PANTHER" id="PTHR33317:SF4">
    <property type="entry name" value="POLYNUCLEOTIDYL TRANSFERASE, RIBONUCLEASE H-LIKE SUPERFAMILY PROTEIN"/>
    <property type="match status" value="1"/>
</dbReference>
<dbReference type="InterPro" id="IPR005227">
    <property type="entry name" value="YqgF"/>
</dbReference>
<dbReference type="HAMAP" id="MF_00651">
    <property type="entry name" value="Nuclease_YqgF"/>
    <property type="match status" value="1"/>
</dbReference>
<accession>A0A850QF28</accession>
<dbReference type="InterPro" id="IPR006641">
    <property type="entry name" value="YqgF/RNaseH-like_dom"/>
</dbReference>
<keyword evidence="2 5" id="KW-0690">Ribosome biogenesis</keyword>
<dbReference type="EMBL" id="JABXYJ010000003">
    <property type="protein sequence ID" value="NVO77527.1"/>
    <property type="molecule type" value="Genomic_DNA"/>
</dbReference>
<keyword evidence="1 5" id="KW-0963">Cytoplasm</keyword>
<evidence type="ECO:0000313" key="7">
    <source>
        <dbReference type="EMBL" id="NVO77527.1"/>
    </source>
</evidence>
<proteinExistence type="inferred from homology"/>
<evidence type="ECO:0000256" key="1">
    <source>
        <dbReference type="ARBA" id="ARBA00022490"/>
    </source>
</evidence>
<evidence type="ECO:0000256" key="3">
    <source>
        <dbReference type="ARBA" id="ARBA00022722"/>
    </source>
</evidence>
<dbReference type="AlphaFoldDB" id="A0A850QF28"/>
<evidence type="ECO:0000256" key="5">
    <source>
        <dbReference type="HAMAP-Rule" id="MF_00651"/>
    </source>
</evidence>
<keyword evidence="8" id="KW-1185">Reference proteome</keyword>
<dbReference type="PANTHER" id="PTHR33317">
    <property type="entry name" value="POLYNUCLEOTIDYL TRANSFERASE, RIBONUCLEASE H-LIKE SUPERFAMILY PROTEIN"/>
    <property type="match status" value="1"/>
</dbReference>
<comment type="similarity">
    <text evidence="5">Belongs to the YqgF HJR family.</text>
</comment>
<dbReference type="CDD" id="cd16964">
    <property type="entry name" value="YqgF"/>
    <property type="match status" value="1"/>
</dbReference>
<comment type="caution">
    <text evidence="7">The sequence shown here is derived from an EMBL/GenBank/DDBJ whole genome shotgun (WGS) entry which is preliminary data.</text>
</comment>
<keyword evidence="3 5" id="KW-0540">Nuclease</keyword>
<feature type="domain" description="YqgF/RNase H-like" evidence="6">
    <location>
        <begin position="8"/>
        <end position="108"/>
    </location>
</feature>
<evidence type="ECO:0000256" key="2">
    <source>
        <dbReference type="ARBA" id="ARBA00022517"/>
    </source>
</evidence>
<keyword evidence="4 5" id="KW-0378">Hydrolase</keyword>
<dbReference type="InterPro" id="IPR012337">
    <property type="entry name" value="RNaseH-like_sf"/>
</dbReference>
<name>A0A850QF28_9BURK</name>
<dbReference type="GO" id="GO:0000967">
    <property type="term" value="P:rRNA 5'-end processing"/>
    <property type="evidence" value="ECO:0007669"/>
    <property type="project" value="UniProtKB-UniRule"/>
</dbReference>
<comment type="function">
    <text evidence="5">Could be a nuclease involved in processing of the 5'-end of pre-16S rRNA.</text>
</comment>
<dbReference type="InterPro" id="IPR037027">
    <property type="entry name" value="YqgF/RNaseH-like_dom_sf"/>
</dbReference>
<dbReference type="Gene3D" id="3.30.420.140">
    <property type="entry name" value="YqgF/RNase H-like domain"/>
    <property type="match status" value="1"/>
</dbReference>
<protein>
    <recommendedName>
        <fullName evidence="5">Putative pre-16S rRNA nuclease</fullName>
        <ecNumber evidence="5">3.1.-.-</ecNumber>
    </recommendedName>
</protein>
<dbReference type="GO" id="GO:0016788">
    <property type="term" value="F:hydrolase activity, acting on ester bonds"/>
    <property type="evidence" value="ECO:0007669"/>
    <property type="project" value="UniProtKB-UniRule"/>
</dbReference>
<gene>
    <name evidence="7" type="primary">ruvX</name>
    <name evidence="7" type="ORF">HV832_06750</name>
</gene>
<dbReference type="RefSeq" id="WP_176802788.1">
    <property type="nucleotide sequence ID" value="NZ_JABXYJ010000003.1"/>
</dbReference>
<sequence>MTGDVATGTVLAFDFGLRRIGVAVGNTFLKQAEPLQIIDAPTNDGKFAALAAVIAQWQPVLCVVGLPRHPDGTAHDMTVRCQRFANQLQGRFQVSTALVDERYSSAVLHGKRGERIDDAAAALILQQYFDENP</sequence>
<evidence type="ECO:0000259" key="6">
    <source>
        <dbReference type="SMART" id="SM00732"/>
    </source>
</evidence>
<evidence type="ECO:0000256" key="4">
    <source>
        <dbReference type="ARBA" id="ARBA00022801"/>
    </source>
</evidence>
<comment type="subcellular location">
    <subcellularLocation>
        <location evidence="5">Cytoplasm</location>
    </subcellularLocation>
</comment>
<dbReference type="Pfam" id="PF03652">
    <property type="entry name" value="RuvX"/>
    <property type="match status" value="1"/>
</dbReference>
<dbReference type="NCBIfam" id="TIGR00250">
    <property type="entry name" value="RNAse_H_YqgF"/>
    <property type="match status" value="1"/>
</dbReference>
<dbReference type="EC" id="3.1.-.-" evidence="5"/>
<dbReference type="SUPFAM" id="SSF53098">
    <property type="entry name" value="Ribonuclease H-like"/>
    <property type="match status" value="1"/>
</dbReference>
<organism evidence="7 8">
    <name type="scientific">Undibacterium oligocarboniphilum</name>
    <dbReference type="NCBI Taxonomy" id="666702"/>
    <lineage>
        <taxon>Bacteria</taxon>
        <taxon>Pseudomonadati</taxon>
        <taxon>Pseudomonadota</taxon>
        <taxon>Betaproteobacteria</taxon>
        <taxon>Burkholderiales</taxon>
        <taxon>Oxalobacteraceae</taxon>
        <taxon>Undibacterium</taxon>
    </lineage>
</organism>
<dbReference type="GO" id="GO:0004518">
    <property type="term" value="F:nuclease activity"/>
    <property type="evidence" value="ECO:0007669"/>
    <property type="project" value="UniProtKB-KW"/>
</dbReference>
<dbReference type="SMART" id="SM00732">
    <property type="entry name" value="YqgFc"/>
    <property type="match status" value="1"/>
</dbReference>
<dbReference type="GO" id="GO:0005829">
    <property type="term" value="C:cytosol"/>
    <property type="evidence" value="ECO:0007669"/>
    <property type="project" value="TreeGrafter"/>
</dbReference>
<reference evidence="7 8" key="1">
    <citation type="submission" date="2020-06" db="EMBL/GenBank/DDBJ databases">
        <authorList>
            <person name="Qiu C."/>
            <person name="Liu Z."/>
        </authorList>
    </citation>
    <scope>NUCLEOTIDE SEQUENCE [LARGE SCALE GENOMIC DNA]</scope>
    <source>
        <strain evidence="7 8">EM 1</strain>
    </source>
</reference>
<dbReference type="Proteomes" id="UP000588051">
    <property type="component" value="Unassembled WGS sequence"/>
</dbReference>
<evidence type="ECO:0000313" key="8">
    <source>
        <dbReference type="Proteomes" id="UP000588051"/>
    </source>
</evidence>